<proteinExistence type="predicted"/>
<accession>A0A512AME1</accession>
<dbReference type="RefSeq" id="WP_147160209.1">
    <property type="nucleotide sequence ID" value="NZ_BJYR01000018.1"/>
</dbReference>
<dbReference type="OrthoDB" id="7605497at2"/>
<feature type="compositionally biased region" description="Pro residues" evidence="1">
    <location>
        <begin position="32"/>
        <end position="47"/>
    </location>
</feature>
<evidence type="ECO:0000256" key="1">
    <source>
        <dbReference type="SAM" id="MobiDB-lite"/>
    </source>
</evidence>
<feature type="region of interest" description="Disordered" evidence="1">
    <location>
        <begin position="1"/>
        <end position="54"/>
    </location>
</feature>
<dbReference type="Proteomes" id="UP000321464">
    <property type="component" value="Unassembled WGS sequence"/>
</dbReference>
<gene>
    <name evidence="2" type="ORF">NSE01_27070</name>
</gene>
<dbReference type="EMBL" id="BJYR01000018">
    <property type="protein sequence ID" value="GEO00875.1"/>
    <property type="molecule type" value="Genomic_DNA"/>
</dbReference>
<reference evidence="2 3" key="1">
    <citation type="submission" date="2019-07" db="EMBL/GenBank/DDBJ databases">
        <title>Whole genome shotgun sequence of Novosphingobium sediminis NBRC 106119.</title>
        <authorList>
            <person name="Hosoyama A."/>
            <person name="Uohara A."/>
            <person name="Ohji S."/>
            <person name="Ichikawa N."/>
        </authorList>
    </citation>
    <scope>NUCLEOTIDE SEQUENCE [LARGE SCALE GENOMIC DNA]</scope>
    <source>
        <strain evidence="2 3">NBRC 106119</strain>
    </source>
</reference>
<name>A0A512AME1_9SPHN</name>
<feature type="compositionally biased region" description="Basic and acidic residues" evidence="1">
    <location>
        <begin position="1"/>
        <end position="20"/>
    </location>
</feature>
<protein>
    <submittedName>
        <fullName evidence="2">Uncharacterized protein</fullName>
    </submittedName>
</protein>
<evidence type="ECO:0000313" key="3">
    <source>
        <dbReference type="Proteomes" id="UP000321464"/>
    </source>
</evidence>
<sequence length="270" mass="28512">MTTPENHDRAPAERITRPEAARTAPQRKPSTGVPPEPVAEPAAPAPDPGTHDKDVHTVNEAVASSVRSAYDVLSETIGQGRKAAEQFRVGAYNVRDVPDDVRHMAANLLGLARQLSSATFDICEALLRQADGMMTPPPPGSTHVPAFHAPKVEPAPHHAAPKPAPHHAAALDELHLHVQFNGKHTARAHTKSVARPQVPTGADQIACDSLVAHGGGAAPITSIAFELHPTGHGLAVMVIVPHDQPKGIYVGPVYCSTQPLPLGQLVIEIE</sequence>
<keyword evidence="3" id="KW-1185">Reference proteome</keyword>
<organism evidence="2 3">
    <name type="scientific">Novosphingobium sediminis</name>
    <dbReference type="NCBI Taxonomy" id="707214"/>
    <lineage>
        <taxon>Bacteria</taxon>
        <taxon>Pseudomonadati</taxon>
        <taxon>Pseudomonadota</taxon>
        <taxon>Alphaproteobacteria</taxon>
        <taxon>Sphingomonadales</taxon>
        <taxon>Sphingomonadaceae</taxon>
        <taxon>Novosphingobium</taxon>
    </lineage>
</organism>
<dbReference type="AlphaFoldDB" id="A0A512AME1"/>
<comment type="caution">
    <text evidence="2">The sequence shown here is derived from an EMBL/GenBank/DDBJ whole genome shotgun (WGS) entry which is preliminary data.</text>
</comment>
<evidence type="ECO:0000313" key="2">
    <source>
        <dbReference type="EMBL" id="GEO00875.1"/>
    </source>
</evidence>